<dbReference type="OrthoDB" id="5407715at2759"/>
<dbReference type="EMBL" id="EQ962660">
    <property type="protein sequence ID" value="EED12502.1"/>
    <property type="molecule type" value="Genomic_DNA"/>
</dbReference>
<dbReference type="Gene3D" id="3.40.50.720">
    <property type="entry name" value="NAD(P)-binding Rossmann-like Domain"/>
    <property type="match status" value="1"/>
</dbReference>
<dbReference type="GO" id="GO:0004022">
    <property type="term" value="F:alcohol dehydrogenase (NAD+) activity"/>
    <property type="evidence" value="ECO:0007669"/>
    <property type="project" value="TreeGrafter"/>
</dbReference>
<dbReference type="PANTHER" id="PTHR42940:SF8">
    <property type="entry name" value="VACUOLAR PROTEIN SORTING-ASSOCIATED PROTEIN 11"/>
    <property type="match status" value="1"/>
</dbReference>
<feature type="domain" description="Alcohol dehydrogenase-like C-terminal" evidence="5">
    <location>
        <begin position="181"/>
        <end position="317"/>
    </location>
</feature>
<reference evidence="7" key="1">
    <citation type="journal article" date="2015" name="Genome Announc.">
        <title>Genome sequence of the AIDS-associated pathogen Penicillium marneffei (ATCC18224) and its near taxonomic relative Talaromyces stipitatus (ATCC10500).</title>
        <authorList>
            <person name="Nierman W.C."/>
            <person name="Fedorova-Abrams N.D."/>
            <person name="Andrianopoulos A."/>
        </authorList>
    </citation>
    <scope>NUCLEOTIDE SEQUENCE [LARGE SCALE GENOMIC DNA]</scope>
    <source>
        <strain evidence="7">ATCC 10500 / CBS 375.48 / QM 6759 / NRRL 1006</strain>
    </source>
</reference>
<evidence type="ECO:0000313" key="7">
    <source>
        <dbReference type="Proteomes" id="UP000001745"/>
    </source>
</evidence>
<dbReference type="Pfam" id="PF00107">
    <property type="entry name" value="ADH_zinc_N"/>
    <property type="match status" value="1"/>
</dbReference>
<protein>
    <submittedName>
        <fullName evidence="6">Quinone oxidoreductase, putative</fullName>
    </submittedName>
</protein>
<evidence type="ECO:0000256" key="3">
    <source>
        <dbReference type="ARBA" id="ARBA00022833"/>
    </source>
</evidence>
<gene>
    <name evidence="6" type="ORF">TSTA_005390</name>
</gene>
<evidence type="ECO:0000256" key="1">
    <source>
        <dbReference type="ARBA" id="ARBA00001947"/>
    </source>
</evidence>
<dbReference type="OMA" id="MVPLENC"/>
<dbReference type="eggNOG" id="KOG0023">
    <property type="taxonomic scope" value="Eukaryota"/>
</dbReference>
<dbReference type="STRING" id="441959.B8MSP4"/>
<evidence type="ECO:0000259" key="5">
    <source>
        <dbReference type="Pfam" id="PF00107"/>
    </source>
</evidence>
<evidence type="ECO:0000313" key="6">
    <source>
        <dbReference type="EMBL" id="EED12502.1"/>
    </source>
</evidence>
<keyword evidence="7" id="KW-1185">Reference proteome</keyword>
<evidence type="ECO:0000256" key="2">
    <source>
        <dbReference type="ARBA" id="ARBA00022723"/>
    </source>
</evidence>
<dbReference type="InterPro" id="IPR013149">
    <property type="entry name" value="ADH-like_C"/>
</dbReference>
<dbReference type="RefSeq" id="XP_002488156.1">
    <property type="nucleotide sequence ID" value="XM_002488111.1"/>
</dbReference>
<dbReference type="GeneID" id="8105513"/>
<dbReference type="InParanoid" id="B8MSP4"/>
<dbReference type="InterPro" id="IPR011032">
    <property type="entry name" value="GroES-like_sf"/>
</dbReference>
<dbReference type="HOGENOM" id="CLU_026673_0_0_1"/>
<organism evidence="6 7">
    <name type="scientific">Talaromyces stipitatus (strain ATCC 10500 / CBS 375.48 / QM 6759 / NRRL 1006)</name>
    <name type="common">Penicillium stipitatum</name>
    <dbReference type="NCBI Taxonomy" id="441959"/>
    <lineage>
        <taxon>Eukaryota</taxon>
        <taxon>Fungi</taxon>
        <taxon>Dikarya</taxon>
        <taxon>Ascomycota</taxon>
        <taxon>Pezizomycotina</taxon>
        <taxon>Eurotiomycetes</taxon>
        <taxon>Eurotiomycetidae</taxon>
        <taxon>Eurotiales</taxon>
        <taxon>Trichocomaceae</taxon>
        <taxon>Talaromyces</taxon>
        <taxon>Talaromyces sect. Talaromyces</taxon>
    </lineage>
</organism>
<dbReference type="GO" id="GO:0005737">
    <property type="term" value="C:cytoplasm"/>
    <property type="evidence" value="ECO:0007669"/>
    <property type="project" value="TreeGrafter"/>
</dbReference>
<dbReference type="SUPFAM" id="SSF51735">
    <property type="entry name" value="NAD(P)-binding Rossmann-fold domains"/>
    <property type="match status" value="1"/>
</dbReference>
<comment type="cofactor">
    <cofactor evidence="1">
        <name>Zn(2+)</name>
        <dbReference type="ChEBI" id="CHEBI:29105"/>
    </cofactor>
</comment>
<dbReference type="Gene3D" id="3.90.180.10">
    <property type="entry name" value="Medium-chain alcohol dehydrogenases, catalytic domain"/>
    <property type="match status" value="1"/>
</dbReference>
<sequence>MASSKQLPSHYRALQLDTLENGFELKSLPVPSPVHGSAIVKVEQAWVFSYHRDIYNGERHYDFPKPIVGGSGCIGRIAETGPDATLLHPGQLVYVDSVIHGRDNPDDLFLSAIHSGSTEGSQKLCRDVWRNGAFGELCHELGYTTQQLAYLGYLLVPFGGLRDIRLEPGETIVISPATGGFGGAGVQVAIAMGARVIAMGRNERELARLKQHINKGTPTARIDIVKITGDEKVDTASLRAFGPTDAVLDLTPLFAENSTHLKCALSNLRRNGRAILMGLAGPSFPMDPWSFIGRNIALKGKLMYEREDILQFVKMLEAGLFPRGEEFVNAKTFDMEDWKMAFDVAAEHTGIGKVVSIKP</sequence>
<dbReference type="VEuPathDB" id="FungiDB:TSTA_005390"/>
<dbReference type="SUPFAM" id="SSF50129">
    <property type="entry name" value="GroES-like"/>
    <property type="match status" value="1"/>
</dbReference>
<dbReference type="PANTHER" id="PTHR42940">
    <property type="entry name" value="ALCOHOL DEHYDROGENASE 1-RELATED"/>
    <property type="match status" value="1"/>
</dbReference>
<dbReference type="CDD" id="cd05188">
    <property type="entry name" value="MDR"/>
    <property type="match status" value="1"/>
</dbReference>
<dbReference type="PhylomeDB" id="B8MSP4"/>
<keyword evidence="2" id="KW-0479">Metal-binding</keyword>
<evidence type="ECO:0000256" key="4">
    <source>
        <dbReference type="ARBA" id="ARBA00023002"/>
    </source>
</evidence>
<dbReference type="InterPro" id="IPR036291">
    <property type="entry name" value="NAD(P)-bd_dom_sf"/>
</dbReference>
<name>B8MSP4_TALSN</name>
<dbReference type="Proteomes" id="UP000001745">
    <property type="component" value="Unassembled WGS sequence"/>
</dbReference>
<keyword evidence="3" id="KW-0862">Zinc</keyword>
<keyword evidence="4" id="KW-0560">Oxidoreductase</keyword>
<accession>B8MSP4</accession>
<dbReference type="GO" id="GO:0046872">
    <property type="term" value="F:metal ion binding"/>
    <property type="evidence" value="ECO:0007669"/>
    <property type="project" value="UniProtKB-KW"/>
</dbReference>
<dbReference type="AlphaFoldDB" id="B8MSP4"/>
<proteinExistence type="predicted"/>